<accession>A0ACC3ZH28</accession>
<comment type="caution">
    <text evidence="1">The sequence shown here is derived from an EMBL/GenBank/DDBJ whole genome shotgun (WGS) entry which is preliminary data.</text>
</comment>
<gene>
    <name evidence="1" type="ORF">CTRU02_201024</name>
</gene>
<reference evidence="1 2" key="1">
    <citation type="journal article" date="2020" name="Phytopathology">
        <title>Genome Sequence Resources of Colletotrichum truncatum, C. plurivorum, C. musicola, and C. sojae: Four Species Pathogenic to Soybean (Glycine max).</title>
        <authorList>
            <person name="Rogerio F."/>
            <person name="Boufleur T.R."/>
            <person name="Ciampi-Guillardi M."/>
            <person name="Sukno S.A."/>
            <person name="Thon M.R."/>
            <person name="Massola Junior N.S."/>
            <person name="Baroncelli R."/>
        </authorList>
    </citation>
    <scope>NUCLEOTIDE SEQUENCE [LARGE SCALE GENOMIC DNA]</scope>
    <source>
        <strain evidence="1 2">CMES1059</strain>
    </source>
</reference>
<protein>
    <submittedName>
        <fullName evidence="1">WSC domain-containing protein</fullName>
    </submittedName>
</protein>
<proteinExistence type="predicted"/>
<dbReference type="Proteomes" id="UP000805649">
    <property type="component" value="Unassembled WGS sequence"/>
</dbReference>
<evidence type="ECO:0000313" key="2">
    <source>
        <dbReference type="Proteomes" id="UP000805649"/>
    </source>
</evidence>
<evidence type="ECO:0000313" key="1">
    <source>
        <dbReference type="EMBL" id="KAL0943138.1"/>
    </source>
</evidence>
<sequence length="797" mass="82775">MAKLGKIQQSRTAYLALLSTGILVNAGVIAPRELTTPEVAGWTSKGCWIDSLNGVRTLQGGYRASGDNTIESCLKFCSDGKYKYGGVEYGGECFCSLRIYGDATQQADADCNMACPGDNAQPCGGNNRLTLYESTASGATIAGGSSGYHYLGCFTDNPGARTLNVPMTIDGGVTAANCLAACSKNNYLYAGVEYSSECYCGNNLLNGGGLASDGEKQCDMLCAGDSKFICGGPNRLNIYTLDNPPLATSSSSAALASETMPPNWAADGCYTDSVAARTLRYWLPVPGGSDQMTVDACVTACNAKGYKVAGLEYSQECWCDFEYQASGVSVTDGCTMDCKGNATEKCGGSDRMNVYTSVISTIVSSSTSSSDASATMMSSSFATDLSTITASSTFSTDTSTTTESSSTSTSTATESSSFIAESSSTTASSTFSIDATIETSSSTISTLITSASASPSPIDTVKEAPTCATKAVGPNLLQNPGFESGQFAPWNIWQSQGWGTATQGVSGSGAGANVWFRVDNSRDGGGASGYMSQTVSVEAGKEYDIQFSVSHEAVFYKGSCSLNFNVGQNGIGSTSAYGASTISPSNGWLRESKSFIATGSSVTLQLSYQCLGTGYGLTRVDDFVLRESNGCGNKLFNTKLDDSSTDPWPWYFSSLSTSTGGLTVDTSGVISGANSAKLTHTSATPNKYVYAAQNVTGLATGSYTAGVFVTGRVDSSVTSAQCSVYVGYVLNGIARTLGTPVTFSKTGLAKKLVTGNIQVQSGSAIVLVALTCMGTAGQRWIYMDDAYMLAPVVETRL</sequence>
<dbReference type="EMBL" id="VUJX02000001">
    <property type="protein sequence ID" value="KAL0943138.1"/>
    <property type="molecule type" value="Genomic_DNA"/>
</dbReference>
<organism evidence="1 2">
    <name type="scientific">Colletotrichum truncatum</name>
    <name type="common">Anthracnose fungus</name>
    <name type="synonym">Colletotrichum capsici</name>
    <dbReference type="NCBI Taxonomy" id="5467"/>
    <lineage>
        <taxon>Eukaryota</taxon>
        <taxon>Fungi</taxon>
        <taxon>Dikarya</taxon>
        <taxon>Ascomycota</taxon>
        <taxon>Pezizomycotina</taxon>
        <taxon>Sordariomycetes</taxon>
        <taxon>Hypocreomycetidae</taxon>
        <taxon>Glomerellales</taxon>
        <taxon>Glomerellaceae</taxon>
        <taxon>Colletotrichum</taxon>
        <taxon>Colletotrichum truncatum species complex</taxon>
    </lineage>
</organism>
<name>A0ACC3ZH28_COLTU</name>
<keyword evidence="2" id="KW-1185">Reference proteome</keyword>